<evidence type="ECO:0000256" key="3">
    <source>
        <dbReference type="ARBA" id="ARBA00022525"/>
    </source>
</evidence>
<evidence type="ECO:0000256" key="1">
    <source>
        <dbReference type="ARBA" id="ARBA00004613"/>
    </source>
</evidence>
<dbReference type="InterPro" id="IPR036908">
    <property type="entry name" value="RlpA-like_sf"/>
</dbReference>
<comment type="similarity">
    <text evidence="2">Belongs to the kiwellin family.</text>
</comment>
<organism evidence="6 7">
    <name type="scientific">Zea mays</name>
    <name type="common">Maize</name>
    <dbReference type="NCBI Taxonomy" id="4577"/>
    <lineage>
        <taxon>Eukaryota</taxon>
        <taxon>Viridiplantae</taxon>
        <taxon>Streptophyta</taxon>
        <taxon>Embryophyta</taxon>
        <taxon>Tracheophyta</taxon>
        <taxon>Spermatophyta</taxon>
        <taxon>Magnoliopsida</taxon>
        <taxon>Liliopsida</taxon>
        <taxon>Poales</taxon>
        <taxon>Poaceae</taxon>
        <taxon>PACMAD clade</taxon>
        <taxon>Panicoideae</taxon>
        <taxon>Andropogonodae</taxon>
        <taxon>Andropogoneae</taxon>
        <taxon>Tripsacinae</taxon>
        <taxon>Zea</taxon>
    </lineage>
</organism>
<proteinExistence type="inferred from homology"/>
<evidence type="ECO:0000256" key="4">
    <source>
        <dbReference type="ARBA" id="ARBA00022729"/>
    </source>
</evidence>
<name>A0A804LYC0_MAIZE</name>
<keyword evidence="4 5" id="KW-0732">Signal</keyword>
<protein>
    <recommendedName>
        <fullName evidence="8">Ripening-related protein 6</fullName>
    </recommendedName>
</protein>
<dbReference type="Gene3D" id="2.40.40.10">
    <property type="entry name" value="RlpA-like domain"/>
    <property type="match status" value="1"/>
</dbReference>
<dbReference type="SUPFAM" id="SSF50685">
    <property type="entry name" value="Barwin-like endoglucanases"/>
    <property type="match status" value="1"/>
</dbReference>
<dbReference type="AlphaFoldDB" id="A0A804LYC0"/>
<reference evidence="6" key="3">
    <citation type="submission" date="2021-05" db="UniProtKB">
        <authorList>
            <consortium name="EnsemblPlants"/>
        </authorList>
    </citation>
    <scope>IDENTIFICATION</scope>
    <source>
        <strain evidence="6">cv. B73</strain>
    </source>
</reference>
<dbReference type="FunCoup" id="A0A804LYC0">
    <property type="interactions" value="2"/>
</dbReference>
<dbReference type="EnsemblPlants" id="Zm00001eb045170_T001">
    <property type="protein sequence ID" value="Zm00001eb045170_P001"/>
    <property type="gene ID" value="Zm00001eb045170"/>
</dbReference>
<dbReference type="PANTHER" id="PTHR33191:SF80">
    <property type="entry name" value="RIPENING-RELATED PROTEIN 6-RELATED"/>
    <property type="match status" value="1"/>
</dbReference>
<dbReference type="InterPro" id="IPR039271">
    <property type="entry name" value="Kiwellin-like"/>
</dbReference>
<accession>A0A804LYC0</accession>
<dbReference type="PANTHER" id="PTHR33191">
    <property type="entry name" value="RIPENING-RELATED PROTEIN 2-RELATED"/>
    <property type="match status" value="1"/>
</dbReference>
<reference evidence="6" key="2">
    <citation type="submission" date="2019-07" db="EMBL/GenBank/DDBJ databases">
        <authorList>
            <person name="Seetharam A."/>
            <person name="Woodhouse M."/>
            <person name="Cannon E."/>
        </authorList>
    </citation>
    <scope>NUCLEOTIDE SEQUENCE [LARGE SCALE GENOMIC DNA]</scope>
    <source>
        <strain evidence="6">cv. B73</strain>
    </source>
</reference>
<dbReference type="Proteomes" id="UP000007305">
    <property type="component" value="Chromosome 1"/>
</dbReference>
<reference evidence="7" key="1">
    <citation type="submission" date="2015-12" db="EMBL/GenBank/DDBJ databases">
        <title>Update maize B73 reference genome by single molecule sequencing technologies.</title>
        <authorList>
            <consortium name="Maize Genome Sequencing Project"/>
            <person name="Ware D."/>
        </authorList>
    </citation>
    <scope>NUCLEOTIDE SEQUENCE [LARGE SCALE GENOMIC DNA]</scope>
    <source>
        <strain evidence="7">cv. B73</strain>
    </source>
</reference>
<comment type="subcellular location">
    <subcellularLocation>
        <location evidence="1">Secreted</location>
    </subcellularLocation>
</comment>
<sequence length="169" mass="17861">MATSTKLALLSVAVAVLLLQAAWCGVARHHHHHGGHHDPDPCGDSSALLRHRDPRCTSPAEGGTAAVMTVNGFEKGQDGGGPAAFVTDHSNGDLITALSTRWYAGGRRCHKPIRITSTHTGRSVVARVVDECDSRHGCKDNIVDTSKAVWDALGLDTNVGEVPVTWSDA</sequence>
<evidence type="ECO:0000313" key="7">
    <source>
        <dbReference type="Proteomes" id="UP000007305"/>
    </source>
</evidence>
<dbReference type="Pfam" id="PF24300">
    <property type="entry name" value="KWL1"/>
    <property type="match status" value="1"/>
</dbReference>
<keyword evidence="3" id="KW-0964">Secreted</keyword>
<dbReference type="InParanoid" id="A0A804LYC0"/>
<evidence type="ECO:0000256" key="5">
    <source>
        <dbReference type="SAM" id="SignalP"/>
    </source>
</evidence>
<evidence type="ECO:0008006" key="8">
    <source>
        <dbReference type="Google" id="ProtNLM"/>
    </source>
</evidence>
<dbReference type="CDD" id="cd22270">
    <property type="entry name" value="DPBB_kiwellin-like"/>
    <property type="match status" value="1"/>
</dbReference>
<keyword evidence="7" id="KW-1185">Reference proteome</keyword>
<dbReference type="GO" id="GO:0005576">
    <property type="term" value="C:extracellular region"/>
    <property type="evidence" value="ECO:0007669"/>
    <property type="project" value="UniProtKB-SubCell"/>
</dbReference>
<dbReference type="Gramene" id="Zm00001eb045170_T001">
    <property type="protein sequence ID" value="Zm00001eb045170_P001"/>
    <property type="gene ID" value="Zm00001eb045170"/>
</dbReference>
<evidence type="ECO:0000313" key="6">
    <source>
        <dbReference type="EnsemblPlants" id="Zm00001eb045170_P001"/>
    </source>
</evidence>
<feature type="signal peptide" evidence="5">
    <location>
        <begin position="1"/>
        <end position="24"/>
    </location>
</feature>
<evidence type="ECO:0000256" key="2">
    <source>
        <dbReference type="ARBA" id="ARBA00005592"/>
    </source>
</evidence>
<feature type="chain" id="PRO_5032543580" description="Ripening-related protein 6" evidence="5">
    <location>
        <begin position="25"/>
        <end position="169"/>
    </location>
</feature>